<feature type="chain" id="PRO_5003579878" description="Dickkopf-related protein 3" evidence="14">
    <location>
        <begin position="26"/>
        <end position="349"/>
    </location>
</feature>
<evidence type="ECO:0000256" key="12">
    <source>
        <dbReference type="ARBA" id="ARBA00068349"/>
    </source>
</evidence>
<dbReference type="CDD" id="cd23274">
    <property type="entry name" value="Dkk3_Cys2"/>
    <property type="match status" value="1"/>
</dbReference>
<dbReference type="GO" id="GO:0005615">
    <property type="term" value="C:extracellular space"/>
    <property type="evidence" value="ECO:0007669"/>
    <property type="project" value="TreeGrafter"/>
</dbReference>
<dbReference type="Proteomes" id="UP000008672">
    <property type="component" value="Unassembled WGS sequence"/>
</dbReference>
<feature type="domain" description="Dickkopf N-terminal cysteine-rich" evidence="15">
    <location>
        <begin position="151"/>
        <end position="201"/>
    </location>
</feature>
<dbReference type="Bgee" id="ENSLACG00000011065">
    <property type="expression patterns" value="Expressed in pelvic fin and 6 other cell types or tissues"/>
</dbReference>
<evidence type="ECO:0000256" key="14">
    <source>
        <dbReference type="SAM" id="SignalP"/>
    </source>
</evidence>
<keyword evidence="5" id="KW-0879">Wnt signaling pathway</keyword>
<dbReference type="KEGG" id="lcm:102363862"/>
<evidence type="ECO:0000256" key="7">
    <source>
        <dbReference type="ARBA" id="ARBA00023054"/>
    </source>
</evidence>
<dbReference type="PANTHER" id="PTHR12113:SF8">
    <property type="entry name" value="DICKKOPF-RELATED PROTEIN 3"/>
    <property type="match status" value="1"/>
</dbReference>
<evidence type="ECO:0000256" key="9">
    <source>
        <dbReference type="ARBA" id="ARBA00023180"/>
    </source>
</evidence>
<dbReference type="CDD" id="cd23014">
    <property type="entry name" value="Dkk3_N_Cys1"/>
    <property type="match status" value="1"/>
</dbReference>
<comment type="function">
    <text evidence="10">Antagonizes canonical Wnt signaling by inhibiting LRP5/6 interaction with Wnt and by forming a ternary complex with the transmembrane protein KREMEN that promotes internalization of LRP5/6. DKKs play an important role in vertebrate development, where they locally inhibit Wnt regulated processes such as antero-posterior axial patterning, limb development, somitogenesis and eye formation. In the adult, Dkks are implicated in bone formation and bone disease, cancer and Alzheimer disease.</text>
</comment>
<dbReference type="GO" id="GO:0039706">
    <property type="term" value="F:co-receptor binding"/>
    <property type="evidence" value="ECO:0007669"/>
    <property type="project" value="TreeGrafter"/>
</dbReference>
<keyword evidence="9" id="KW-0325">Glycoprotein</keyword>
<dbReference type="STRING" id="7897.ENSLACP00000012559"/>
<dbReference type="GO" id="GO:0090090">
    <property type="term" value="P:negative regulation of canonical Wnt signaling pathway"/>
    <property type="evidence" value="ECO:0007669"/>
    <property type="project" value="TreeGrafter"/>
</dbReference>
<dbReference type="InterPro" id="IPR047301">
    <property type="entry name" value="Dkk3_N"/>
</dbReference>
<evidence type="ECO:0000256" key="8">
    <source>
        <dbReference type="ARBA" id="ARBA00023157"/>
    </source>
</evidence>
<evidence type="ECO:0000256" key="4">
    <source>
        <dbReference type="ARBA" id="ARBA00022525"/>
    </source>
</evidence>
<dbReference type="EMBL" id="AFYH01116064">
    <property type="status" value="NOT_ANNOTATED_CDS"/>
    <property type="molecule type" value="Genomic_DNA"/>
</dbReference>
<evidence type="ECO:0000256" key="10">
    <source>
        <dbReference type="ARBA" id="ARBA00054161"/>
    </source>
</evidence>
<reference evidence="17" key="1">
    <citation type="submission" date="2011-08" db="EMBL/GenBank/DDBJ databases">
        <title>The draft genome of Latimeria chalumnae.</title>
        <authorList>
            <person name="Di Palma F."/>
            <person name="Alfoldi J."/>
            <person name="Johnson J."/>
            <person name="Berlin A."/>
            <person name="Gnerre S."/>
            <person name="Jaffe D."/>
            <person name="MacCallum I."/>
            <person name="Young S."/>
            <person name="Walker B.J."/>
            <person name="Lander E."/>
            <person name="Lindblad-Toh K."/>
        </authorList>
    </citation>
    <scope>NUCLEOTIDE SEQUENCE [LARGE SCALE GENOMIC DNA]</scope>
    <source>
        <strain evidence="17">Wild caught</strain>
    </source>
</reference>
<dbReference type="FunCoup" id="H3ASD8">
    <property type="interactions" value="217"/>
</dbReference>
<dbReference type="Gene3D" id="2.10.80.10">
    <property type="entry name" value="Lipase, subunit A"/>
    <property type="match status" value="1"/>
</dbReference>
<proteinExistence type="inferred from homology"/>
<dbReference type="eggNOG" id="KOG1218">
    <property type="taxonomic scope" value="Eukaryota"/>
</dbReference>
<keyword evidence="7 13" id="KW-0175">Coiled coil</keyword>
<dbReference type="GeneTree" id="ENSGT00390000000221"/>
<dbReference type="InterPro" id="IPR039863">
    <property type="entry name" value="DKK1-4"/>
</dbReference>
<organism evidence="16 17">
    <name type="scientific">Latimeria chalumnae</name>
    <name type="common">Coelacanth</name>
    <dbReference type="NCBI Taxonomy" id="7897"/>
    <lineage>
        <taxon>Eukaryota</taxon>
        <taxon>Metazoa</taxon>
        <taxon>Chordata</taxon>
        <taxon>Craniata</taxon>
        <taxon>Vertebrata</taxon>
        <taxon>Euteleostomi</taxon>
        <taxon>Coelacanthiformes</taxon>
        <taxon>Coelacanthidae</taxon>
        <taxon>Latimeria</taxon>
    </lineage>
</organism>
<evidence type="ECO:0000256" key="5">
    <source>
        <dbReference type="ARBA" id="ARBA00022687"/>
    </source>
</evidence>
<evidence type="ECO:0000256" key="3">
    <source>
        <dbReference type="ARBA" id="ARBA00022473"/>
    </source>
</evidence>
<feature type="signal peptide" evidence="14">
    <location>
        <begin position="1"/>
        <end position="25"/>
    </location>
</feature>
<accession>H3ASD8</accession>
<reference evidence="16" key="2">
    <citation type="submission" date="2025-08" db="UniProtKB">
        <authorList>
            <consortium name="Ensembl"/>
        </authorList>
    </citation>
    <scope>IDENTIFICATION</scope>
</reference>
<keyword evidence="8" id="KW-1015">Disulfide bond</keyword>
<keyword evidence="3" id="KW-0217">Developmental protein</keyword>
<keyword evidence="6 14" id="KW-0732">Signal</keyword>
<dbReference type="FunFam" id="2.10.80.10:FF:000003">
    <property type="entry name" value="Dickkopf WNT-signaling pathway inhibitor 3"/>
    <property type="match status" value="1"/>
</dbReference>
<gene>
    <name evidence="16" type="primary">DKK3</name>
</gene>
<comment type="subunit">
    <text evidence="11">Interacts with LRP5 and LRP6.</text>
</comment>
<sequence>MPSPGFRMWRLILPILLCTGSRIQSSPTPRPAARNKTLAPLSNFVLEGASINEMFKEVEELMEDTQHKLQDALREMEIEQENSINELLDIPLDKLPSDYHNESNRETKIGNATIYTHQKIDKATNNKTGSVAYSETIITSMTNEDGKRNRECILDEDCGAGTYCLSTILETKCLPCKPEDMNCTRDGECCEEHLCVWGQCAKNVTKGQGGTICENQHDCNTGTCCAFQTNLLFPVCSSLPTEGNLCYDPTNRLIDQITWELEPDGALYRCPCVKGLICQPQGHALDSVCTHPSSNVAKSQDRQHSLKMDKLPFLNLTTRDIVDDFDNHKASNILQEISDELDNFWNNRV</sequence>
<name>H3ASD8_LATCH</name>
<dbReference type="InParanoid" id="H3ASD8"/>
<evidence type="ECO:0000256" key="2">
    <source>
        <dbReference type="ARBA" id="ARBA00010842"/>
    </source>
</evidence>
<dbReference type="AlphaFoldDB" id="H3ASD8"/>
<feature type="coiled-coil region" evidence="13">
    <location>
        <begin position="55"/>
        <end position="86"/>
    </location>
</feature>
<evidence type="ECO:0000256" key="6">
    <source>
        <dbReference type="ARBA" id="ARBA00022729"/>
    </source>
</evidence>
<evidence type="ECO:0000313" key="17">
    <source>
        <dbReference type="Proteomes" id="UP000008672"/>
    </source>
</evidence>
<dbReference type="Ensembl" id="ENSLACT00000012653.1">
    <property type="protein sequence ID" value="ENSLACP00000012559.1"/>
    <property type="gene ID" value="ENSLACG00000011065.1"/>
</dbReference>
<dbReference type="OrthoDB" id="6359792at2759"/>
<evidence type="ECO:0000256" key="11">
    <source>
        <dbReference type="ARBA" id="ARBA00064421"/>
    </source>
</evidence>
<dbReference type="HOGENOM" id="CLU_055300_0_0_1"/>
<dbReference type="InterPro" id="IPR047300">
    <property type="entry name" value="Dkk3_Cys2"/>
</dbReference>
<dbReference type="Pfam" id="PF04706">
    <property type="entry name" value="Dickkopf_N"/>
    <property type="match status" value="1"/>
</dbReference>
<reference evidence="16" key="3">
    <citation type="submission" date="2025-09" db="UniProtKB">
        <authorList>
            <consortium name="Ensembl"/>
        </authorList>
    </citation>
    <scope>IDENTIFICATION</scope>
</reference>
<evidence type="ECO:0000313" key="16">
    <source>
        <dbReference type="Ensembl" id="ENSLACP00000012559.1"/>
    </source>
</evidence>
<protein>
    <recommendedName>
        <fullName evidence="12">Dickkopf-related protein 3</fullName>
    </recommendedName>
</protein>
<comment type="similarity">
    <text evidence="2">Belongs to the dickkopf family.</text>
</comment>
<dbReference type="OMA" id="HCQPHGR"/>
<evidence type="ECO:0000256" key="1">
    <source>
        <dbReference type="ARBA" id="ARBA00004613"/>
    </source>
</evidence>
<keyword evidence="4" id="KW-0964">Secreted</keyword>
<dbReference type="PANTHER" id="PTHR12113">
    <property type="entry name" value="DICKKOPF3-LIKE 3"/>
    <property type="match status" value="1"/>
</dbReference>
<evidence type="ECO:0000256" key="13">
    <source>
        <dbReference type="SAM" id="Coils"/>
    </source>
</evidence>
<dbReference type="GeneID" id="102363862"/>
<evidence type="ECO:0000259" key="15">
    <source>
        <dbReference type="Pfam" id="PF04706"/>
    </source>
</evidence>
<comment type="subcellular location">
    <subcellularLocation>
        <location evidence="1">Secreted</location>
    </subcellularLocation>
</comment>
<dbReference type="InterPro" id="IPR006796">
    <property type="entry name" value="Dickkopf_N"/>
</dbReference>
<dbReference type="GO" id="GO:0048019">
    <property type="term" value="F:receptor antagonist activity"/>
    <property type="evidence" value="ECO:0007669"/>
    <property type="project" value="TreeGrafter"/>
</dbReference>
<dbReference type="GO" id="GO:0016055">
    <property type="term" value="P:Wnt signaling pathway"/>
    <property type="evidence" value="ECO:0007669"/>
    <property type="project" value="UniProtKB-KW"/>
</dbReference>
<keyword evidence="17" id="KW-1185">Reference proteome</keyword>